<organism evidence="1 2">
    <name type="scientific">Acropora cervicornis</name>
    <name type="common">Staghorn coral</name>
    <dbReference type="NCBI Taxonomy" id="6130"/>
    <lineage>
        <taxon>Eukaryota</taxon>
        <taxon>Metazoa</taxon>
        <taxon>Cnidaria</taxon>
        <taxon>Anthozoa</taxon>
        <taxon>Hexacorallia</taxon>
        <taxon>Scleractinia</taxon>
        <taxon>Astrocoeniina</taxon>
        <taxon>Acroporidae</taxon>
        <taxon>Acropora</taxon>
    </lineage>
</organism>
<evidence type="ECO:0000313" key="1">
    <source>
        <dbReference type="EMBL" id="KAK2550802.1"/>
    </source>
</evidence>
<reference evidence="1" key="1">
    <citation type="journal article" date="2023" name="G3 (Bethesda)">
        <title>Whole genome assembly and annotation of the endangered Caribbean coral Acropora cervicornis.</title>
        <authorList>
            <person name="Selwyn J.D."/>
            <person name="Vollmer S.V."/>
        </authorList>
    </citation>
    <scope>NUCLEOTIDE SEQUENCE</scope>
    <source>
        <strain evidence="1">K2</strain>
    </source>
</reference>
<keyword evidence="2" id="KW-1185">Reference proteome</keyword>
<protein>
    <submittedName>
        <fullName evidence="1">Uncharacterized protein</fullName>
    </submittedName>
</protein>
<name>A0AAD9UV46_ACRCE</name>
<sequence length="74" mass="8846">MTSLEIRPLKGQEYSLRKKPHLRQNGFHYFQQDNYDKLQGSSFYDSMIEVLTETALRPEPSYKIQDNYKRSCIL</sequence>
<dbReference type="AlphaFoldDB" id="A0AAD9UV46"/>
<gene>
    <name evidence="1" type="ORF">P5673_028482</name>
</gene>
<dbReference type="Proteomes" id="UP001249851">
    <property type="component" value="Unassembled WGS sequence"/>
</dbReference>
<dbReference type="EMBL" id="JARQWQ010000106">
    <property type="protein sequence ID" value="KAK2550802.1"/>
    <property type="molecule type" value="Genomic_DNA"/>
</dbReference>
<comment type="caution">
    <text evidence="1">The sequence shown here is derived from an EMBL/GenBank/DDBJ whole genome shotgun (WGS) entry which is preliminary data.</text>
</comment>
<reference evidence="1" key="2">
    <citation type="journal article" date="2023" name="Science">
        <title>Genomic signatures of disease resistance in endangered staghorn corals.</title>
        <authorList>
            <person name="Vollmer S.V."/>
            <person name="Selwyn J.D."/>
            <person name="Despard B.A."/>
            <person name="Roesel C.L."/>
        </authorList>
    </citation>
    <scope>NUCLEOTIDE SEQUENCE</scope>
    <source>
        <strain evidence="1">K2</strain>
    </source>
</reference>
<evidence type="ECO:0000313" key="2">
    <source>
        <dbReference type="Proteomes" id="UP001249851"/>
    </source>
</evidence>
<accession>A0AAD9UV46</accession>
<proteinExistence type="predicted"/>